<name>G3HE27_CRIGR</name>
<dbReference type="Proteomes" id="UP000001075">
    <property type="component" value="Unassembled WGS sequence"/>
</dbReference>
<dbReference type="AlphaFoldDB" id="G3HE27"/>
<sequence length="68" mass="7814">MVLWYAGRQSWEGSPLFHIWISRQQEKREEETLGLASTLETSKPVIDLLEQGHISSQFLSLVTKLSNL</sequence>
<proteinExistence type="predicted"/>
<dbReference type="InParanoid" id="G3HE27"/>
<gene>
    <name evidence="1" type="ORF">I79_008798</name>
</gene>
<accession>G3HE27</accession>
<evidence type="ECO:0000313" key="1">
    <source>
        <dbReference type="EMBL" id="EGV97008.1"/>
    </source>
</evidence>
<reference evidence="2" key="1">
    <citation type="journal article" date="2011" name="Nat. Biotechnol.">
        <title>The genomic sequence of the Chinese hamster ovary (CHO)-K1 cell line.</title>
        <authorList>
            <person name="Xu X."/>
            <person name="Nagarajan H."/>
            <person name="Lewis N.E."/>
            <person name="Pan S."/>
            <person name="Cai Z."/>
            <person name="Liu X."/>
            <person name="Chen W."/>
            <person name="Xie M."/>
            <person name="Wang W."/>
            <person name="Hammond S."/>
            <person name="Andersen M.R."/>
            <person name="Neff N."/>
            <person name="Passarelli B."/>
            <person name="Koh W."/>
            <person name="Fan H.C."/>
            <person name="Wang J."/>
            <person name="Gui Y."/>
            <person name="Lee K.H."/>
            <person name="Betenbaugh M.J."/>
            <person name="Quake S.R."/>
            <person name="Famili I."/>
            <person name="Palsson B.O."/>
            <person name="Wang J."/>
        </authorList>
    </citation>
    <scope>NUCLEOTIDE SEQUENCE [LARGE SCALE GENOMIC DNA]</scope>
    <source>
        <strain evidence="2">CHO K1 cell line</strain>
    </source>
</reference>
<protein>
    <submittedName>
        <fullName evidence="1">Uncharacterized protein</fullName>
    </submittedName>
</protein>
<organism evidence="1 2">
    <name type="scientific">Cricetulus griseus</name>
    <name type="common">Chinese hamster</name>
    <name type="synonym">Cricetulus barabensis griseus</name>
    <dbReference type="NCBI Taxonomy" id="10029"/>
    <lineage>
        <taxon>Eukaryota</taxon>
        <taxon>Metazoa</taxon>
        <taxon>Chordata</taxon>
        <taxon>Craniata</taxon>
        <taxon>Vertebrata</taxon>
        <taxon>Euteleostomi</taxon>
        <taxon>Mammalia</taxon>
        <taxon>Eutheria</taxon>
        <taxon>Euarchontoglires</taxon>
        <taxon>Glires</taxon>
        <taxon>Rodentia</taxon>
        <taxon>Myomorpha</taxon>
        <taxon>Muroidea</taxon>
        <taxon>Cricetidae</taxon>
        <taxon>Cricetinae</taxon>
        <taxon>Cricetulus</taxon>
    </lineage>
</organism>
<dbReference type="EMBL" id="JH000308">
    <property type="protein sequence ID" value="EGV97008.1"/>
    <property type="molecule type" value="Genomic_DNA"/>
</dbReference>
<evidence type="ECO:0000313" key="2">
    <source>
        <dbReference type="Proteomes" id="UP000001075"/>
    </source>
</evidence>